<dbReference type="InterPro" id="IPR037138">
    <property type="entry name" value="His_deacetylse_dom_sf"/>
</dbReference>
<organism evidence="3 4">
    <name type="scientific">Catenaria anguillulae PL171</name>
    <dbReference type="NCBI Taxonomy" id="765915"/>
    <lineage>
        <taxon>Eukaryota</taxon>
        <taxon>Fungi</taxon>
        <taxon>Fungi incertae sedis</taxon>
        <taxon>Blastocladiomycota</taxon>
        <taxon>Blastocladiomycetes</taxon>
        <taxon>Blastocladiales</taxon>
        <taxon>Catenariaceae</taxon>
        <taxon>Catenaria</taxon>
    </lineage>
</organism>
<comment type="caution">
    <text evidence="3">The sequence shown here is derived from an EMBL/GenBank/DDBJ whole genome shotgun (WGS) entry which is preliminary data.</text>
</comment>
<evidence type="ECO:0000313" key="3">
    <source>
        <dbReference type="EMBL" id="ORZ38356.1"/>
    </source>
</evidence>
<proteinExistence type="predicted"/>
<feature type="compositionally biased region" description="Polar residues" evidence="1">
    <location>
        <begin position="1"/>
        <end position="16"/>
    </location>
</feature>
<dbReference type="PANTHER" id="PTHR10625">
    <property type="entry name" value="HISTONE DEACETYLASE HDAC1-RELATED"/>
    <property type="match status" value="1"/>
</dbReference>
<dbReference type="InterPro" id="IPR003084">
    <property type="entry name" value="HDAC_I/II"/>
</dbReference>
<dbReference type="GO" id="GO:0004407">
    <property type="term" value="F:histone deacetylase activity"/>
    <property type="evidence" value="ECO:0007669"/>
    <property type="project" value="InterPro"/>
</dbReference>
<dbReference type="PRINTS" id="PR01271">
    <property type="entry name" value="HISDACETLASE"/>
</dbReference>
<dbReference type="PANTHER" id="PTHR10625:SF10">
    <property type="entry name" value="HISTONE DEACETYLASE HDAC1"/>
    <property type="match status" value="1"/>
</dbReference>
<dbReference type="InterPro" id="IPR023696">
    <property type="entry name" value="Ureohydrolase_dom_sf"/>
</dbReference>
<sequence>MQNTNTNFATSKSFSGKSADAKPVSADSTTPAQQGGFTNRYTQQSGHNNSHSGGNDQVANVLVVADDNGQEPRQLPRRKARPMPPPRTPKAPTKSQLPSIRFLPVDSVACHMAPDLGLSQVRDHKTHACTKLTAYNVIGKFVGTAIADLRDGMYQLSRMAAGESIEAARHINSSNVDFATNWAGGLHHAKKGCAYGFCYVNDIVLAIMELLRSHGRVLDRRPAQQRRQQLGKVCRPRAWANLRGTDQALYNTSAAHARTLANAAAAYDTLSRAQSFADLDLDAATRPLRHALAYSAHSLGELTRARRDAVARAINCPADIMRLTQAFTDVVAAAAATRLAAKRKPSSGRADNDKSSKKARTAEPRRKDVDRAPMNRESGGKGRKKKARAADGMDDAPYVALFKSIMEQVMQTFRPGAIVLVQREQVAEAQGDADVRARLSGQPAGLGTASGRYAVNEWFQGERDQDDCGMGGMGGEDEEDEGEPMDLE</sequence>
<dbReference type="SUPFAM" id="SSF52768">
    <property type="entry name" value="Arginase/deacetylase"/>
    <property type="match status" value="1"/>
</dbReference>
<dbReference type="AlphaFoldDB" id="A0A1Y2HUS2"/>
<feature type="compositionally biased region" description="Basic and acidic residues" evidence="1">
    <location>
        <begin position="350"/>
        <end position="380"/>
    </location>
</feature>
<dbReference type="EMBL" id="MCFL01000009">
    <property type="protein sequence ID" value="ORZ38356.1"/>
    <property type="molecule type" value="Genomic_DNA"/>
</dbReference>
<reference evidence="3 4" key="1">
    <citation type="submission" date="2016-07" db="EMBL/GenBank/DDBJ databases">
        <title>Pervasive Adenine N6-methylation of Active Genes in Fungi.</title>
        <authorList>
            <consortium name="DOE Joint Genome Institute"/>
            <person name="Mondo S.J."/>
            <person name="Dannebaum R.O."/>
            <person name="Kuo R.C."/>
            <person name="Labutti K."/>
            <person name="Haridas S."/>
            <person name="Kuo A."/>
            <person name="Salamov A."/>
            <person name="Ahrendt S.R."/>
            <person name="Lipzen A."/>
            <person name="Sullivan W."/>
            <person name="Andreopoulos W.B."/>
            <person name="Clum A."/>
            <person name="Lindquist E."/>
            <person name="Daum C."/>
            <person name="Ramamoorthy G.K."/>
            <person name="Gryganskyi A."/>
            <person name="Culley D."/>
            <person name="Magnuson J.K."/>
            <person name="James T.Y."/>
            <person name="O'Malley M.A."/>
            <person name="Stajich J.E."/>
            <person name="Spatafora J.W."/>
            <person name="Visel A."/>
            <person name="Grigoriev I.V."/>
        </authorList>
    </citation>
    <scope>NUCLEOTIDE SEQUENCE [LARGE SCALE GENOMIC DNA]</scope>
    <source>
        <strain evidence="3 4">PL171</strain>
    </source>
</reference>
<feature type="compositionally biased region" description="Acidic residues" evidence="1">
    <location>
        <begin position="475"/>
        <end position="488"/>
    </location>
</feature>
<dbReference type="GO" id="GO:0040029">
    <property type="term" value="P:epigenetic regulation of gene expression"/>
    <property type="evidence" value="ECO:0007669"/>
    <property type="project" value="TreeGrafter"/>
</dbReference>
<dbReference type="STRING" id="765915.A0A1Y2HUS2"/>
<protein>
    <recommendedName>
        <fullName evidence="2">Histone deacetylase domain-containing protein</fullName>
    </recommendedName>
</protein>
<feature type="domain" description="Histone deacetylase" evidence="2">
    <location>
        <begin position="149"/>
        <end position="217"/>
    </location>
</feature>
<accession>A0A1Y2HUS2</accession>
<feature type="region of interest" description="Disordered" evidence="1">
    <location>
        <begin position="1"/>
        <end position="96"/>
    </location>
</feature>
<dbReference type="InterPro" id="IPR023801">
    <property type="entry name" value="His_deacetylse_dom"/>
</dbReference>
<feature type="compositionally biased region" description="Polar residues" evidence="1">
    <location>
        <begin position="26"/>
        <end position="58"/>
    </location>
</feature>
<dbReference type="Gene3D" id="3.40.800.20">
    <property type="entry name" value="Histone deacetylase domain"/>
    <property type="match status" value="1"/>
</dbReference>
<gene>
    <name evidence="3" type="ORF">BCR44DRAFT_47523</name>
</gene>
<dbReference type="Proteomes" id="UP000193411">
    <property type="component" value="Unassembled WGS sequence"/>
</dbReference>
<evidence type="ECO:0000313" key="4">
    <source>
        <dbReference type="Proteomes" id="UP000193411"/>
    </source>
</evidence>
<name>A0A1Y2HUS2_9FUNG</name>
<feature type="region of interest" description="Disordered" evidence="1">
    <location>
        <begin position="462"/>
        <end position="488"/>
    </location>
</feature>
<evidence type="ECO:0000259" key="2">
    <source>
        <dbReference type="Pfam" id="PF00850"/>
    </source>
</evidence>
<feature type="region of interest" description="Disordered" evidence="1">
    <location>
        <begin position="338"/>
        <end position="390"/>
    </location>
</feature>
<keyword evidence="4" id="KW-1185">Reference proteome</keyword>
<evidence type="ECO:0000256" key="1">
    <source>
        <dbReference type="SAM" id="MobiDB-lite"/>
    </source>
</evidence>
<dbReference type="Pfam" id="PF00850">
    <property type="entry name" value="Hist_deacetyl"/>
    <property type="match status" value="1"/>
</dbReference>